<feature type="repeat" description="ANK" evidence="2">
    <location>
        <begin position="66"/>
        <end position="98"/>
    </location>
</feature>
<dbReference type="Pfam" id="PF12001">
    <property type="entry name" value="DUF3496"/>
    <property type="match status" value="1"/>
</dbReference>
<organism evidence="7 8">
    <name type="scientific">Gallus gallus</name>
    <name type="common">Chicken</name>
    <dbReference type="NCBI Taxonomy" id="9031"/>
    <lineage>
        <taxon>Eukaryota</taxon>
        <taxon>Metazoa</taxon>
        <taxon>Chordata</taxon>
        <taxon>Craniata</taxon>
        <taxon>Vertebrata</taxon>
        <taxon>Euteleostomi</taxon>
        <taxon>Archelosauria</taxon>
        <taxon>Archosauria</taxon>
        <taxon>Dinosauria</taxon>
        <taxon>Saurischia</taxon>
        <taxon>Theropoda</taxon>
        <taxon>Coelurosauria</taxon>
        <taxon>Aves</taxon>
        <taxon>Neognathae</taxon>
        <taxon>Galloanserae</taxon>
        <taxon>Galliformes</taxon>
        <taxon>Phasianidae</taxon>
        <taxon>Phasianinae</taxon>
        <taxon>Gallus</taxon>
    </lineage>
</organism>
<dbReference type="Ensembl" id="ENSGALT00010003338.1">
    <property type="protein sequence ID" value="ENSGALP00010001781.1"/>
    <property type="gene ID" value="ENSGALG00010001443.1"/>
</dbReference>
<dbReference type="SMART" id="SM00248">
    <property type="entry name" value="ANK"/>
    <property type="match status" value="6"/>
</dbReference>
<feature type="compositionally biased region" description="Basic and acidic residues" evidence="4">
    <location>
        <begin position="454"/>
        <end position="466"/>
    </location>
</feature>
<dbReference type="PANTHER" id="PTHR24147">
    <property type="entry name" value="ANKYRIN REPEAT DOMAIN 36-RELATED"/>
    <property type="match status" value="1"/>
</dbReference>
<evidence type="ECO:0000256" key="3">
    <source>
        <dbReference type="SAM" id="Coils"/>
    </source>
</evidence>
<feature type="coiled-coil region" evidence="3">
    <location>
        <begin position="1954"/>
        <end position="1981"/>
    </location>
</feature>
<feature type="region of interest" description="Disordered" evidence="4">
    <location>
        <begin position="677"/>
        <end position="703"/>
    </location>
</feature>
<accession>A0A8V0X2F1</accession>
<dbReference type="Pfam" id="PF00023">
    <property type="entry name" value="Ank"/>
    <property type="match status" value="1"/>
</dbReference>
<feature type="compositionally biased region" description="Basic and acidic residues" evidence="4">
    <location>
        <begin position="932"/>
        <end position="946"/>
    </location>
</feature>
<evidence type="ECO:0000256" key="4">
    <source>
        <dbReference type="SAM" id="MobiDB-lite"/>
    </source>
</evidence>
<feature type="coiled-coil region" evidence="3">
    <location>
        <begin position="1025"/>
        <end position="1143"/>
    </location>
</feature>
<feature type="compositionally biased region" description="Basic residues" evidence="4">
    <location>
        <begin position="1"/>
        <end position="12"/>
    </location>
</feature>
<dbReference type="InterPro" id="IPR036770">
    <property type="entry name" value="Ankyrin_rpt-contain_sf"/>
</dbReference>
<feature type="coiled-coil region" evidence="3">
    <location>
        <begin position="1685"/>
        <end position="1719"/>
    </location>
</feature>
<proteinExistence type="predicted"/>
<feature type="domain" description="CCDC144C-like coiled-coil" evidence="6">
    <location>
        <begin position="1065"/>
        <end position="1544"/>
    </location>
</feature>
<feature type="domain" description="DUF3496" evidence="5">
    <location>
        <begin position="1905"/>
        <end position="2019"/>
    </location>
</feature>
<feature type="coiled-coil region" evidence="3">
    <location>
        <begin position="1524"/>
        <end position="1642"/>
    </location>
</feature>
<dbReference type="InterPro" id="IPR002110">
    <property type="entry name" value="Ankyrin_rpt"/>
</dbReference>
<feature type="compositionally biased region" description="Polar residues" evidence="4">
    <location>
        <begin position="2075"/>
        <end position="2084"/>
    </location>
</feature>
<dbReference type="Proteomes" id="UP000000539">
    <property type="component" value="Chromosome 1"/>
</dbReference>
<dbReference type="PRINTS" id="PR01415">
    <property type="entry name" value="ANKYRIN"/>
</dbReference>
<dbReference type="OrthoDB" id="366390at2759"/>
<dbReference type="Pfam" id="PF12796">
    <property type="entry name" value="Ank_2"/>
    <property type="match status" value="1"/>
</dbReference>
<feature type="coiled-coil region" evidence="3">
    <location>
        <begin position="1791"/>
        <end position="1832"/>
    </location>
</feature>
<reference evidence="7" key="1">
    <citation type="submission" date="2020-11" db="EMBL/GenBank/DDBJ databases">
        <title>Gallus gallus (Chicken) genome, bGalGal1, GRCg7b, maternal haplotype autosomes + Z &amp; W.</title>
        <authorList>
            <person name="Warren W."/>
            <person name="Formenti G."/>
            <person name="Fedrigo O."/>
            <person name="Haase B."/>
            <person name="Mountcastle J."/>
            <person name="Balacco J."/>
            <person name="Tracey A."/>
            <person name="Schneider V."/>
            <person name="Okimoto R."/>
            <person name="Cheng H."/>
            <person name="Hawken R."/>
            <person name="Howe K."/>
            <person name="Jarvis E.D."/>
        </authorList>
    </citation>
    <scope>NUCLEOTIDE SEQUENCE [LARGE SCALE GENOMIC DNA]</scope>
    <source>
        <strain evidence="7">Broiler</strain>
    </source>
</reference>
<evidence type="ECO:0000256" key="2">
    <source>
        <dbReference type="PROSITE-ProRule" id="PRU00023"/>
    </source>
</evidence>
<feature type="compositionally biased region" description="Low complexity" evidence="4">
    <location>
        <begin position="609"/>
        <end position="621"/>
    </location>
</feature>
<dbReference type="Pfam" id="PF14915">
    <property type="entry name" value="CCDC144C"/>
    <property type="match status" value="1"/>
</dbReference>
<dbReference type="Pfam" id="PF13857">
    <property type="entry name" value="Ank_5"/>
    <property type="match status" value="1"/>
</dbReference>
<dbReference type="PROSITE" id="PS50088">
    <property type="entry name" value="ANK_REPEAT"/>
    <property type="match status" value="5"/>
</dbReference>
<keyword evidence="8" id="KW-1185">Reference proteome</keyword>
<feature type="region of interest" description="Disordered" evidence="4">
    <location>
        <begin position="861"/>
        <end position="972"/>
    </location>
</feature>
<evidence type="ECO:0000259" key="5">
    <source>
        <dbReference type="Pfam" id="PF12001"/>
    </source>
</evidence>
<feature type="compositionally biased region" description="Acidic residues" evidence="4">
    <location>
        <begin position="690"/>
        <end position="699"/>
    </location>
</feature>
<evidence type="ECO:0000259" key="6">
    <source>
        <dbReference type="Pfam" id="PF14915"/>
    </source>
</evidence>
<feature type="repeat" description="ANK" evidence="2">
    <location>
        <begin position="132"/>
        <end position="164"/>
    </location>
</feature>
<keyword evidence="1 3" id="KW-0175">Coiled coil</keyword>
<dbReference type="GeneTree" id="ENSGT00940000163982"/>
<dbReference type="SUPFAM" id="SSF48403">
    <property type="entry name" value="Ankyrin repeat"/>
    <property type="match status" value="1"/>
</dbReference>
<feature type="region of interest" description="Disordered" evidence="4">
    <location>
        <begin position="296"/>
        <end position="336"/>
    </location>
</feature>
<sequence length="2109" mass="241752">MKKIFGFGRKKKGDPPPGSTASPCPAGAYELRQKELGKLHRAAAAGDLAQVRQGLKKHGVDGRDKAQRTPLHLACANGHADVVTFLVESKCKLNLFDNDNRSPLMKAVQCQQEKCVAILLEHGADPNLADANGNTALHLAAVAPNTFLAGMLIEHNAHIDAQNKEGCTPLTLAVSEHRQEMVELLLKKGADVNARDLCERTPLMTAASGGELKLVKVLLRYGADLSHKDTNGWTAEDYAIIHGYDSLSNQLAEYADWENTGEASAGATRGISVPMTPHKARAAGFTLGAPAVDRGAIDDFSQGDSIRSSEKEGSNDSWHTSEEEELDFTPKKPQKPNLTMLMNVSKKFRNIVGGDSSRIESPKSQKKSLQQKEPTDANLNKGECGELLNQDVSDSSNLEEDELEEEEEEEEDENDDGDDDEEYEEEEEEDLTPDEKEEEDLEDEETQSNDIMEEEQRGKIEPKEEINQNLEYLSNVKNEGDAQCGAGSVSSDYQKTCKKTDEKMEESVDTPVSFIDGCYERLQENITAMSPKRMNNEVSYESVPKQAVLQNLNNLQDKQESCNKKSMIQKLFHRNTASCFADSEMTDLKKEIPQPLSNSGDLQEEKLSFSDGFKSSSGSWSAAENIKLENQRPSSVTDDEDTEEGQYKEVDNKVHEALKQEGENLCLNRCEENLRATFSSSTKEESPKWEEEEEQEKEDTGEKLQTTVFEGVKNSVCSINHQVHNASEDTANERSTLPAIGAQQEKESESPWDSEMDSESLRKASPGVLLPAADEHGVCLQNISGEHNNGECSESVFHVPSSAEKGMVKDAIENYGRQVEKEKRKQKHFKVQAVEKQEGLDKLNTPAGNITNQPVKEKLALRKNEKMTEEKHTKNFSSEERPKLVEMPIKGKSVLNAKGMKKNEKKRQSSKQRANRKIQLMDDSTFSETSQDEERPATKTGSEKNKGSMQMDVTDDLDLTQSSDTTTEDAELPTSTYKEAMLLFEQLSVDHTDSAILLKIQNILLEYEQIIDCEKKRYTALWREVKKLESEKEESQLIAEETQDLKSILAHQEMELKSDIQSLKFSLKQEEEKRLRAEMQYEKMREQLRRKEDQYCRETEERQQLELHARNLETELITLRKLMKQIEEERDETQRQLSQEKSARALQEGILNSHLWRQKELEEETRKTIGKNSEESDTNDREKDLLHRNQLLQEEIAMLRLELDQVKLRHQENEGKYLEENESLKEKNDDLQKELKLNEEALTQTVLQYNGQLNLLKTESAMLTSKLEQTKESKDRLETEIESFRSRLNAAVQDLERHQSLKSDVERTFQRERDEWLRLQDKLHCELSDVRETNKSLSQQLSKMESKANSLENELHQFKQTLREKTLLLEMTQKDLNQAQCQAKESDHARQLEKDQVSKFMIKQESMQERLAQLQSENLLLRQQLEDMQNKGIIKEKVVNDVQDKFNDIFNKLRADTEKQVYLMEERNKELNTKCTDLREQVFKYETDKVEREGMVRQLQQELADALKKQSMSEASLEVTTRYRSDLEEDKLRLQKELDRVKTKLQESEEQRIQSEHCVHDLKTVLDNKEREVSASSQKLQDLLLATSGTNTTIKQLEEHVQRLEIENARLEAAAKQQTNRIEALQKDLQASTSVHNRLEDLITGLRTAQTAAEEYQHQQMQKQNMLAMTSKDSRNMWEEELKSRAHLEDRLAQLDREKAELLEQCESERKKVKKLVELKRPVEARLDQEMKRNIELQKECHRCKRLLNRAVKKLRMYEARERESQFNFQGEMKNRYSEMVNEVGKLRTKVTELSQQLELESKKCIQLEAQNQDLREELSALRENHEKLEKSKCQLKEEVANLRHHLEANMVNHSQIEQYKKEMEERAGQEIRQKLQEVNLFLQTQAASQDRLEQIRANHHASLRNQLKHRIKDLECELDRIKNTQQDSIFQKESTQAEVEKYKEMYLEEMKIRRSLANKLERANERLAEANAKLLQERHRSKSLIASSIVTGGLSANPVLYSTELGHLGNNLALNRSLSLGGSFLGTAGNALSSRNKVEAYMAKIRKELDEKITKELEQATAELETGSAGASPMVSTDGSSRNLNVDQDPLCRAIQEYRDVLTKNYLI</sequence>
<evidence type="ECO:0000313" key="8">
    <source>
        <dbReference type="Proteomes" id="UP000000539"/>
    </source>
</evidence>
<feature type="repeat" description="ANK" evidence="2">
    <location>
        <begin position="198"/>
        <end position="230"/>
    </location>
</feature>
<keyword evidence="2" id="KW-0040">ANK repeat</keyword>
<dbReference type="PROSITE" id="PS50297">
    <property type="entry name" value="ANK_REP_REGION"/>
    <property type="match status" value="5"/>
</dbReference>
<gene>
    <name evidence="7" type="primary">ANKRD26</name>
</gene>
<feature type="repeat" description="ANK" evidence="2">
    <location>
        <begin position="99"/>
        <end position="131"/>
    </location>
</feature>
<feature type="region of interest" description="Disordered" evidence="4">
    <location>
        <begin position="591"/>
        <end position="648"/>
    </location>
</feature>
<evidence type="ECO:0000256" key="1">
    <source>
        <dbReference type="ARBA" id="ARBA00023054"/>
    </source>
</evidence>
<feature type="region of interest" description="Disordered" evidence="4">
    <location>
        <begin position="1161"/>
        <end position="1183"/>
    </location>
</feature>
<dbReference type="InterPro" id="IPR021885">
    <property type="entry name" value="DUF3496"/>
</dbReference>
<feature type="region of interest" description="Disordered" evidence="4">
    <location>
        <begin position="727"/>
        <end position="762"/>
    </location>
</feature>
<dbReference type="PANTHER" id="PTHR24147:SF53">
    <property type="entry name" value="ANKYRIN REPEAT DOMAIN 26"/>
    <property type="match status" value="1"/>
</dbReference>
<feature type="compositionally biased region" description="Basic and acidic residues" evidence="4">
    <location>
        <begin position="861"/>
        <end position="884"/>
    </location>
</feature>
<name>A0A8V0X2F1_CHICK</name>
<dbReference type="InterPro" id="IPR050657">
    <property type="entry name" value="Ankyrin_repeat_domain"/>
</dbReference>
<feature type="compositionally biased region" description="Basic residues" evidence="4">
    <location>
        <begin position="899"/>
        <end position="916"/>
    </location>
</feature>
<dbReference type="Gene3D" id="1.25.40.20">
    <property type="entry name" value="Ankyrin repeat-containing domain"/>
    <property type="match status" value="3"/>
</dbReference>
<protein>
    <submittedName>
        <fullName evidence="7">Ankyrin repeat domain 26</fullName>
    </submittedName>
</protein>
<evidence type="ECO:0000313" key="7">
    <source>
        <dbReference type="Ensembl" id="ENSGALP00010001781.1"/>
    </source>
</evidence>
<feature type="region of interest" description="Disordered" evidence="4">
    <location>
        <begin position="1"/>
        <end position="26"/>
    </location>
</feature>
<feature type="region of interest" description="Disordered" evidence="4">
    <location>
        <begin position="2064"/>
        <end position="2084"/>
    </location>
</feature>
<feature type="region of interest" description="Disordered" evidence="4">
    <location>
        <begin position="837"/>
        <end position="856"/>
    </location>
</feature>
<feature type="repeat" description="ANK" evidence="2">
    <location>
        <begin position="165"/>
        <end position="197"/>
    </location>
</feature>
<feature type="region of interest" description="Disordered" evidence="4">
    <location>
        <begin position="353"/>
        <end position="474"/>
    </location>
</feature>
<reference evidence="7" key="3">
    <citation type="submission" date="2025-09" db="UniProtKB">
        <authorList>
            <consortium name="Ensembl"/>
        </authorList>
    </citation>
    <scope>IDENTIFICATION</scope>
    <source>
        <strain evidence="7">broiler</strain>
    </source>
</reference>
<dbReference type="InterPro" id="IPR039497">
    <property type="entry name" value="CC144C-like_CC_dom"/>
</dbReference>
<reference evidence="7" key="2">
    <citation type="submission" date="2025-08" db="UniProtKB">
        <authorList>
            <consortium name="Ensembl"/>
        </authorList>
    </citation>
    <scope>IDENTIFICATION</scope>
    <source>
        <strain evidence="7">broiler</strain>
    </source>
</reference>
<feature type="compositionally biased region" description="Acidic residues" evidence="4">
    <location>
        <begin position="397"/>
        <end position="453"/>
    </location>
</feature>